<keyword evidence="1" id="KW-0732">Signal</keyword>
<dbReference type="InterPro" id="IPR022435">
    <property type="entry name" value="Surface-anchored_actinobac"/>
</dbReference>
<dbReference type="NCBIfam" id="TIGR03769">
    <property type="entry name" value="P_ac_wall_RPT"/>
    <property type="match status" value="1"/>
</dbReference>
<sequence>MRGKRMSLRSGGLAGLILAGALLGGTAVPAQAAPVVLTSGHVDIIDVDYASGALVVNVLDGTGPTDVERDPADVVFRVPAAAKVSVPSGSAWSFLGTGGQAWILPQANTSGLLWAGWNTTEVPSGVFQNNRVTFRLTSVSGPAGFSIYTTSLGSPTVLFDSGNGLPDNLNVNHNSHAHVNWGFDAAGTYAVTFQVTGTLATTGATVSSGSRTFTFEVLA</sequence>
<evidence type="ECO:0000313" key="3">
    <source>
        <dbReference type="Proteomes" id="UP000621500"/>
    </source>
</evidence>
<accession>A0ABQ4F4A8</accession>
<feature type="chain" id="PRO_5046808812" description="Surface-anchored protein" evidence="1">
    <location>
        <begin position="33"/>
        <end position="219"/>
    </location>
</feature>
<gene>
    <name evidence="2" type="ORF">Pma05_83030</name>
</gene>
<dbReference type="Proteomes" id="UP000621500">
    <property type="component" value="Unassembled WGS sequence"/>
</dbReference>
<comment type="caution">
    <text evidence="2">The sequence shown here is derived from an EMBL/GenBank/DDBJ whole genome shotgun (WGS) entry which is preliminary data.</text>
</comment>
<evidence type="ECO:0000256" key="1">
    <source>
        <dbReference type="SAM" id="SignalP"/>
    </source>
</evidence>
<name>A0ABQ4F4A8_9ACTN</name>
<dbReference type="EMBL" id="BONX01000082">
    <property type="protein sequence ID" value="GIH01731.1"/>
    <property type="molecule type" value="Genomic_DNA"/>
</dbReference>
<keyword evidence="3" id="KW-1185">Reference proteome</keyword>
<organism evidence="2 3">
    <name type="scientific">Plantactinospora mayteni</name>
    <dbReference type="NCBI Taxonomy" id="566021"/>
    <lineage>
        <taxon>Bacteria</taxon>
        <taxon>Bacillati</taxon>
        <taxon>Actinomycetota</taxon>
        <taxon>Actinomycetes</taxon>
        <taxon>Micromonosporales</taxon>
        <taxon>Micromonosporaceae</taxon>
        <taxon>Plantactinospora</taxon>
    </lineage>
</organism>
<reference evidence="2 3" key="1">
    <citation type="submission" date="2021-01" db="EMBL/GenBank/DDBJ databases">
        <title>Whole genome shotgun sequence of Plantactinospora mayteni NBRC 109088.</title>
        <authorList>
            <person name="Komaki H."/>
            <person name="Tamura T."/>
        </authorList>
    </citation>
    <scope>NUCLEOTIDE SEQUENCE [LARGE SCALE GENOMIC DNA]</scope>
    <source>
        <strain evidence="2 3">NBRC 109088</strain>
    </source>
</reference>
<feature type="signal peptide" evidence="1">
    <location>
        <begin position="1"/>
        <end position="32"/>
    </location>
</feature>
<evidence type="ECO:0008006" key="4">
    <source>
        <dbReference type="Google" id="ProtNLM"/>
    </source>
</evidence>
<dbReference type="NCBIfam" id="NF038134">
    <property type="entry name" value="choice_anch_M"/>
    <property type="match status" value="1"/>
</dbReference>
<evidence type="ECO:0000313" key="2">
    <source>
        <dbReference type="EMBL" id="GIH01731.1"/>
    </source>
</evidence>
<protein>
    <recommendedName>
        <fullName evidence="4">Surface-anchored protein</fullName>
    </recommendedName>
</protein>
<proteinExistence type="predicted"/>